<evidence type="ECO:0000256" key="7">
    <source>
        <dbReference type="SAM" id="Phobius"/>
    </source>
</evidence>
<dbReference type="GO" id="GO:0003724">
    <property type="term" value="F:RNA helicase activity"/>
    <property type="evidence" value="ECO:0007669"/>
    <property type="project" value="UniProtKB-EC"/>
</dbReference>
<dbReference type="InterPro" id="IPR007315">
    <property type="entry name" value="PIG-V/Gpi18"/>
</dbReference>
<dbReference type="PANTHER" id="PTHR18934">
    <property type="entry name" value="ATP-DEPENDENT RNA HELICASE"/>
    <property type="match status" value="1"/>
</dbReference>
<gene>
    <name evidence="11" type="ORF">CLUMA_CG011020</name>
</gene>
<evidence type="ECO:0000256" key="4">
    <source>
        <dbReference type="ARBA" id="ARBA00022806"/>
    </source>
</evidence>
<dbReference type="PANTHER" id="PTHR18934:SF221">
    <property type="entry name" value="ATP-DEPENDENT RNA HELICASE DHX34-RELATED"/>
    <property type="match status" value="1"/>
</dbReference>
<keyword evidence="7" id="KW-0812">Transmembrane</keyword>
<accession>A0A1J1IBQ6</accession>
<dbReference type="EC" id="3.6.4.13" evidence="1"/>
<keyword evidence="3" id="KW-0378">Hydrolase</keyword>
<dbReference type="InterPro" id="IPR002464">
    <property type="entry name" value="DNA/RNA_helicase_DEAH_CS"/>
</dbReference>
<dbReference type="FunFam" id="3.40.50.300:FF:000540">
    <property type="entry name" value="probable ATP-dependent RNA helicase DHX34"/>
    <property type="match status" value="1"/>
</dbReference>
<feature type="domain" description="Helicase ATP-binding" evidence="9">
    <location>
        <begin position="597"/>
        <end position="757"/>
    </location>
</feature>
<organism evidence="11 12">
    <name type="scientific">Clunio marinus</name>
    <dbReference type="NCBI Taxonomy" id="568069"/>
    <lineage>
        <taxon>Eukaryota</taxon>
        <taxon>Metazoa</taxon>
        <taxon>Ecdysozoa</taxon>
        <taxon>Arthropoda</taxon>
        <taxon>Hexapoda</taxon>
        <taxon>Insecta</taxon>
        <taxon>Pterygota</taxon>
        <taxon>Neoptera</taxon>
        <taxon>Endopterygota</taxon>
        <taxon>Diptera</taxon>
        <taxon>Nematocera</taxon>
        <taxon>Chironomoidea</taxon>
        <taxon>Chironomidae</taxon>
        <taxon>Clunio</taxon>
    </lineage>
</organism>
<feature type="compositionally biased region" description="Basic residues" evidence="6">
    <location>
        <begin position="422"/>
        <end position="435"/>
    </location>
</feature>
<keyword evidence="4" id="KW-0347">Helicase</keyword>
<dbReference type="Pfam" id="PF04188">
    <property type="entry name" value="Mannosyl_trans2"/>
    <property type="match status" value="1"/>
</dbReference>
<feature type="region of interest" description="Disordered" evidence="6">
    <location>
        <begin position="422"/>
        <end position="446"/>
    </location>
</feature>
<dbReference type="OrthoDB" id="3363059at2759"/>
<dbReference type="Pfam" id="PF00271">
    <property type="entry name" value="Helicase_C"/>
    <property type="match status" value="1"/>
</dbReference>
<name>A0A1J1IBQ6_9DIPT</name>
<dbReference type="STRING" id="568069.A0A1J1IBQ6"/>
<dbReference type="FunFam" id="3.40.50.300:FF:000725">
    <property type="entry name" value="probable ATP-dependent RNA helicase DHX34"/>
    <property type="match status" value="1"/>
</dbReference>
<feature type="chain" id="PRO_5012407709" description="RNA helicase" evidence="8">
    <location>
        <begin position="33"/>
        <end position="1569"/>
    </location>
</feature>
<dbReference type="InterPro" id="IPR011709">
    <property type="entry name" value="DEAD-box_helicase_OB_fold"/>
</dbReference>
<proteinExistence type="predicted"/>
<dbReference type="InterPro" id="IPR014001">
    <property type="entry name" value="Helicase_ATP-bd"/>
</dbReference>
<dbReference type="SUPFAM" id="SSF52540">
    <property type="entry name" value="P-loop containing nucleoside triphosphate hydrolases"/>
    <property type="match status" value="1"/>
</dbReference>
<keyword evidence="7" id="KW-0472">Membrane</keyword>
<sequence length="1569" mass="181424">MPTNITKLAIFSRLFVIFLQCISNHLFEDHEAEDVFRAPMDPLKKRKSDVIVDMLLGGFRRWDAEYFLHISEHGYTYENTLAFFPLYPLCIKLIQFTVVNIVPFLSVRALSLLIGIVINIFFFAKAANVLYELGRRVLRDQRKAEIATVLFCFNPASIFFTAPYSESLYSWLSFSLMVKCFDDISSVLIIVPLSLSILCRSNGLINIGFVAYYGLKKMFSQTTVLSFITIFLKIVSMLIIIAFHFGLMQVYNYYLFCFKKNFNFPELIKDFANQHNLVLAGNRTDDSVSPWCSSNVPISYSYIQEHYWNVGFLNYYELKQIPNFLLAAPLVVVILVNSFKYFKKNHDYCLRLGIFNLQPCVLKKVQVSDQNQFVFIVHAVVMTLFCVLCIHVQVTTRLISSSSPMLYFFCANYFMERDDHKHRHESHKKSKRRRSSSCDDERHRRKDKTTEEELNFSFLDNKRFFHRILMGYNVGEQFVDDPSDFWKFLSKYEALLRRNGQSVLEIQTEIPKSNSLIPKDFIKTFLMSLKLKPSKHQMSSFNQDDDGRTVSDDKIKVFHAIITHYLDFKQKERFQKLKKLRKFQASLPIAAYEKEIVEAVNNESILILAGDTGCGKSTQVPQYLHKSGYDKIACTQPRRIACIGLSKRVSHEMLCEFGSVVGYQIRFERQKTLKTKILFITEGLLLRQLADDDNLSNYSVIIIDEIHERNLYGDFLLGISKCLLRARPDVKIVLMSATININLFANFFKEEKAQVIEVPGRLYPIKLHFMPHLMNPNLRLEKKSRSERLNPEPYIQIMSMIDKKYPKEEKGDLLIFLSGLNEIQSVVDAAKDYSEKNQNWIVLPLHSSLSMQDQDKVFDYAPDGLRKCIISTNIAETSITIDGIRFVIDSGKMKEMTYDPNYKMQRLKELWISKASAEQRKGRAGRTGPGICYRLYSEKEYYDLEAYTKAEIFRVPLESLLLQMISMGLPNARLFPFIEPPAMESIENSILALKNLEALTMSEKLTPLGKTLARIPVEVSIGKMLVIGSVFKQLPATLTLAATLNVQSPFTNRAFRDAECQKLRSDCESDHGDPITLLNLYREWLLVKKSQTERSRDRDNENSKRWCRNRGLEEQRFYEITKLKGQLESLLKECQLLESETDEKSTAAERAMRAGEKRYLGSLKRAHKMEGPRQRKLLRADEEDADGDDDKIDIRDVDFRLSNNFSKLDNLVMSATTDSLDLILLKLILVSGLYPQVAISDEFNYCKSMNEQFFHTKSKPYVSMHPMSYFATNYQVLNVAECDIIPKTGLYMSKQPLSAKHQLICYLSILETTKPYLMNSIRMPAAQTLLLFAQEIDANVTFSRVVCDSWLCLDFPFPESGQTLLVKAASLRKRWNDLVSQKLSESQIEHASKSKEFEKLERELASYMNCEIFYTIKRLLPADLKTIYKGKREEDYEMLVLDPNPFSTHFNCILNDVKGGMFVTENITYGCIDETDWSMQMAEEIFNTDFECPGCDEVFNFTCIQKLQHMSKCKKPEVESKEEDKSSKPKQSSSLQKLYKCPVCLKDSYMTNIEILKHKKSCKIKQESK</sequence>
<feature type="signal peptide" evidence="8">
    <location>
        <begin position="1"/>
        <end position="32"/>
    </location>
</feature>
<dbReference type="InterPro" id="IPR056382">
    <property type="entry name" value="DHX34_Znf-C2H2"/>
</dbReference>
<dbReference type="InterPro" id="IPR048333">
    <property type="entry name" value="HA2_WH"/>
</dbReference>
<dbReference type="InterPro" id="IPR011545">
    <property type="entry name" value="DEAD/DEAH_box_helicase_dom"/>
</dbReference>
<feature type="transmembrane region" description="Helical" evidence="7">
    <location>
        <begin position="101"/>
        <end position="123"/>
    </location>
</feature>
<dbReference type="PROSITE" id="PS51192">
    <property type="entry name" value="HELICASE_ATP_BIND_1"/>
    <property type="match status" value="1"/>
</dbReference>
<keyword evidence="7" id="KW-1133">Transmembrane helix</keyword>
<dbReference type="Gene3D" id="1.20.120.1080">
    <property type="match status" value="1"/>
</dbReference>
<dbReference type="PROSITE" id="PS00690">
    <property type="entry name" value="DEAH_ATP_HELICASE"/>
    <property type="match status" value="1"/>
</dbReference>
<dbReference type="InterPro" id="IPR007502">
    <property type="entry name" value="Helicase-assoc_dom"/>
</dbReference>
<evidence type="ECO:0000256" key="5">
    <source>
        <dbReference type="ARBA" id="ARBA00022840"/>
    </source>
</evidence>
<dbReference type="GO" id="GO:0006506">
    <property type="term" value="P:GPI anchor biosynthetic process"/>
    <property type="evidence" value="ECO:0007669"/>
    <property type="project" value="UniProtKB-UniPathway"/>
</dbReference>
<feature type="transmembrane region" description="Helical" evidence="7">
    <location>
        <begin position="224"/>
        <end position="245"/>
    </location>
</feature>
<dbReference type="CDD" id="cd18791">
    <property type="entry name" value="SF2_C_RHA"/>
    <property type="match status" value="1"/>
</dbReference>
<keyword evidence="5" id="KW-0067">ATP-binding</keyword>
<dbReference type="SMART" id="SM00847">
    <property type="entry name" value="HA2"/>
    <property type="match status" value="1"/>
</dbReference>
<dbReference type="Pfam" id="PF00270">
    <property type="entry name" value="DEAD"/>
    <property type="match status" value="1"/>
</dbReference>
<evidence type="ECO:0000313" key="12">
    <source>
        <dbReference type="Proteomes" id="UP000183832"/>
    </source>
</evidence>
<keyword evidence="8" id="KW-0732">Signal</keyword>
<dbReference type="Proteomes" id="UP000183832">
    <property type="component" value="Unassembled WGS sequence"/>
</dbReference>
<feature type="transmembrane region" description="Helical" evidence="7">
    <location>
        <begin position="321"/>
        <end position="342"/>
    </location>
</feature>
<evidence type="ECO:0000313" key="11">
    <source>
        <dbReference type="EMBL" id="CRK97635.1"/>
    </source>
</evidence>
<evidence type="ECO:0000259" key="9">
    <source>
        <dbReference type="PROSITE" id="PS51192"/>
    </source>
</evidence>
<dbReference type="Pfam" id="PF24485">
    <property type="entry name" value="zf-C2H2_DHX34"/>
    <property type="match status" value="1"/>
</dbReference>
<dbReference type="SMART" id="SM00490">
    <property type="entry name" value="HELICc"/>
    <property type="match status" value="1"/>
</dbReference>
<dbReference type="GO" id="GO:0016787">
    <property type="term" value="F:hydrolase activity"/>
    <property type="evidence" value="ECO:0007669"/>
    <property type="project" value="UniProtKB-KW"/>
</dbReference>
<evidence type="ECO:0000256" key="1">
    <source>
        <dbReference type="ARBA" id="ARBA00012552"/>
    </source>
</evidence>
<dbReference type="EMBL" id="CVRI01000047">
    <property type="protein sequence ID" value="CRK97635.1"/>
    <property type="molecule type" value="Genomic_DNA"/>
</dbReference>
<feature type="transmembrane region" description="Helical" evidence="7">
    <location>
        <begin position="144"/>
        <end position="164"/>
    </location>
</feature>
<reference evidence="11 12" key="1">
    <citation type="submission" date="2015-04" db="EMBL/GenBank/DDBJ databases">
        <authorList>
            <person name="Syromyatnikov M.Y."/>
            <person name="Popov V.N."/>
        </authorList>
    </citation>
    <scope>NUCLEOTIDE SEQUENCE [LARGE SCALE GENOMIC DNA]</scope>
</reference>
<dbReference type="Pfam" id="PF04408">
    <property type="entry name" value="WHD_HA2"/>
    <property type="match status" value="1"/>
</dbReference>
<dbReference type="PROSITE" id="PS51194">
    <property type="entry name" value="HELICASE_CTER"/>
    <property type="match status" value="1"/>
</dbReference>
<feature type="transmembrane region" description="Helical" evidence="7">
    <location>
        <begin position="184"/>
        <end position="212"/>
    </location>
</feature>
<dbReference type="GO" id="GO:0000009">
    <property type="term" value="F:alpha-1,6-mannosyltransferase activity"/>
    <property type="evidence" value="ECO:0007669"/>
    <property type="project" value="InterPro"/>
</dbReference>
<dbReference type="Gene3D" id="3.40.50.300">
    <property type="entry name" value="P-loop containing nucleotide triphosphate hydrolases"/>
    <property type="match status" value="2"/>
</dbReference>
<dbReference type="GO" id="GO:0003723">
    <property type="term" value="F:RNA binding"/>
    <property type="evidence" value="ECO:0007669"/>
    <property type="project" value="TreeGrafter"/>
</dbReference>
<feature type="transmembrane region" description="Helical" evidence="7">
    <location>
        <begin position="373"/>
        <end position="394"/>
    </location>
</feature>
<protein>
    <recommendedName>
        <fullName evidence="1">RNA helicase</fullName>
        <ecNumber evidence="1">3.6.4.13</ecNumber>
    </recommendedName>
</protein>
<evidence type="ECO:0000259" key="10">
    <source>
        <dbReference type="PROSITE" id="PS51194"/>
    </source>
</evidence>
<keyword evidence="2" id="KW-0547">Nucleotide-binding</keyword>
<keyword evidence="12" id="KW-1185">Reference proteome</keyword>
<dbReference type="UniPathway" id="UPA00196"/>
<dbReference type="SMART" id="SM00487">
    <property type="entry name" value="DEXDc"/>
    <property type="match status" value="1"/>
</dbReference>
<evidence type="ECO:0000256" key="6">
    <source>
        <dbReference type="SAM" id="MobiDB-lite"/>
    </source>
</evidence>
<dbReference type="Pfam" id="PF07717">
    <property type="entry name" value="OB_NTP_bind"/>
    <property type="match status" value="1"/>
</dbReference>
<dbReference type="GO" id="GO:0004376">
    <property type="term" value="F:GPI mannosyltransferase activity"/>
    <property type="evidence" value="ECO:0007669"/>
    <property type="project" value="InterPro"/>
</dbReference>
<dbReference type="Pfam" id="PF21010">
    <property type="entry name" value="HA2_C"/>
    <property type="match status" value="1"/>
</dbReference>
<evidence type="ECO:0000256" key="3">
    <source>
        <dbReference type="ARBA" id="ARBA00022801"/>
    </source>
</evidence>
<dbReference type="GO" id="GO:0016020">
    <property type="term" value="C:membrane"/>
    <property type="evidence" value="ECO:0007669"/>
    <property type="project" value="GOC"/>
</dbReference>
<evidence type="ECO:0000256" key="8">
    <source>
        <dbReference type="SAM" id="SignalP"/>
    </source>
</evidence>
<dbReference type="InterPro" id="IPR027417">
    <property type="entry name" value="P-loop_NTPase"/>
</dbReference>
<dbReference type="GO" id="GO:0005524">
    <property type="term" value="F:ATP binding"/>
    <property type="evidence" value="ECO:0007669"/>
    <property type="project" value="UniProtKB-KW"/>
</dbReference>
<dbReference type="InterPro" id="IPR001650">
    <property type="entry name" value="Helicase_C-like"/>
</dbReference>
<feature type="domain" description="Helicase C-terminal" evidence="10">
    <location>
        <begin position="800"/>
        <end position="968"/>
    </location>
</feature>
<evidence type="ECO:0000256" key="2">
    <source>
        <dbReference type="ARBA" id="ARBA00022741"/>
    </source>
</evidence>